<dbReference type="PROSITE" id="PS00463">
    <property type="entry name" value="ZN2_CY6_FUNGAL_1"/>
    <property type="match status" value="1"/>
</dbReference>
<dbReference type="GeneID" id="98141661"/>
<dbReference type="InterPro" id="IPR036864">
    <property type="entry name" value="Zn2-C6_fun-type_DNA-bd_sf"/>
</dbReference>
<accession>A0ABR4LXX1</accession>
<evidence type="ECO:0000256" key="5">
    <source>
        <dbReference type="ARBA" id="ARBA00023163"/>
    </source>
</evidence>
<evidence type="ECO:0000256" key="2">
    <source>
        <dbReference type="ARBA" id="ARBA00022723"/>
    </source>
</evidence>
<evidence type="ECO:0000256" key="1">
    <source>
        <dbReference type="ARBA" id="ARBA00004123"/>
    </source>
</evidence>
<dbReference type="Pfam" id="PF00172">
    <property type="entry name" value="Zn_clus"/>
    <property type="match status" value="1"/>
</dbReference>
<comment type="caution">
    <text evidence="9">The sequence shown here is derived from an EMBL/GenBank/DDBJ whole genome shotgun (WGS) entry which is preliminary data.</text>
</comment>
<dbReference type="SMART" id="SM00906">
    <property type="entry name" value="Fungal_trans"/>
    <property type="match status" value="1"/>
</dbReference>
<evidence type="ECO:0000259" key="8">
    <source>
        <dbReference type="PROSITE" id="PS50048"/>
    </source>
</evidence>
<dbReference type="Proteomes" id="UP001610432">
    <property type="component" value="Unassembled WGS sequence"/>
</dbReference>
<proteinExistence type="predicted"/>
<organism evidence="9 10">
    <name type="scientific">Aspergillus lucknowensis</name>
    <dbReference type="NCBI Taxonomy" id="176173"/>
    <lineage>
        <taxon>Eukaryota</taxon>
        <taxon>Fungi</taxon>
        <taxon>Dikarya</taxon>
        <taxon>Ascomycota</taxon>
        <taxon>Pezizomycotina</taxon>
        <taxon>Eurotiomycetes</taxon>
        <taxon>Eurotiomycetidae</taxon>
        <taxon>Eurotiales</taxon>
        <taxon>Aspergillaceae</taxon>
        <taxon>Aspergillus</taxon>
        <taxon>Aspergillus subgen. Nidulantes</taxon>
    </lineage>
</organism>
<keyword evidence="10" id="KW-1185">Reference proteome</keyword>
<dbReference type="EMBL" id="JBFXLQ010000010">
    <property type="protein sequence ID" value="KAL2869364.1"/>
    <property type="molecule type" value="Genomic_DNA"/>
</dbReference>
<dbReference type="RefSeq" id="XP_070888343.1">
    <property type="nucleotide sequence ID" value="XM_071026589.1"/>
</dbReference>
<dbReference type="CDD" id="cd12148">
    <property type="entry name" value="fungal_TF_MHR"/>
    <property type="match status" value="1"/>
</dbReference>
<feature type="region of interest" description="Disordered" evidence="7">
    <location>
        <begin position="67"/>
        <end position="88"/>
    </location>
</feature>
<keyword evidence="2" id="KW-0479">Metal-binding</keyword>
<keyword evidence="6" id="KW-0539">Nucleus</keyword>
<evidence type="ECO:0000256" key="7">
    <source>
        <dbReference type="SAM" id="MobiDB-lite"/>
    </source>
</evidence>
<dbReference type="SMART" id="SM00066">
    <property type="entry name" value="GAL4"/>
    <property type="match status" value="1"/>
</dbReference>
<gene>
    <name evidence="9" type="ORF">BJX67DRAFT_27751</name>
</gene>
<reference evidence="9 10" key="1">
    <citation type="submission" date="2024-07" db="EMBL/GenBank/DDBJ databases">
        <title>Section-level genome sequencing and comparative genomics of Aspergillus sections Usti and Cavernicolus.</title>
        <authorList>
            <consortium name="Lawrence Berkeley National Laboratory"/>
            <person name="Nybo J.L."/>
            <person name="Vesth T.C."/>
            <person name="Theobald S."/>
            <person name="Frisvad J.C."/>
            <person name="Larsen T.O."/>
            <person name="Kjaerboelling I."/>
            <person name="Rothschild-Mancinelli K."/>
            <person name="Lyhne E.K."/>
            <person name="Kogle M.E."/>
            <person name="Barry K."/>
            <person name="Clum A."/>
            <person name="Na H."/>
            <person name="Ledsgaard L."/>
            <person name="Lin J."/>
            <person name="Lipzen A."/>
            <person name="Kuo A."/>
            <person name="Riley R."/>
            <person name="Mondo S."/>
            <person name="Labutti K."/>
            <person name="Haridas S."/>
            <person name="Pangalinan J."/>
            <person name="Salamov A.A."/>
            <person name="Simmons B.A."/>
            <person name="Magnuson J.K."/>
            <person name="Chen J."/>
            <person name="Drula E."/>
            <person name="Henrissat B."/>
            <person name="Wiebenga A."/>
            <person name="Lubbers R.J."/>
            <person name="Gomes A.C."/>
            <person name="Macurrencykelacurrency M.R."/>
            <person name="Stajich J."/>
            <person name="Grigoriev I.V."/>
            <person name="Mortensen U.H."/>
            <person name="De Vries R.P."/>
            <person name="Baker S.E."/>
            <person name="Andersen M.R."/>
        </authorList>
    </citation>
    <scope>NUCLEOTIDE SEQUENCE [LARGE SCALE GENOMIC DNA]</scope>
    <source>
        <strain evidence="9 10">CBS 449.75</strain>
    </source>
</reference>
<dbReference type="PANTHER" id="PTHR31001:SF82">
    <property type="entry name" value="ZN(II)2CYS6 TRANSCRIPTION FACTOR (EUROFUNG)"/>
    <property type="match status" value="1"/>
</dbReference>
<dbReference type="CDD" id="cd00067">
    <property type="entry name" value="GAL4"/>
    <property type="match status" value="1"/>
</dbReference>
<feature type="domain" description="Zn(2)-C6 fungal-type" evidence="8">
    <location>
        <begin position="12"/>
        <end position="44"/>
    </location>
</feature>
<evidence type="ECO:0000256" key="3">
    <source>
        <dbReference type="ARBA" id="ARBA00023015"/>
    </source>
</evidence>
<dbReference type="Pfam" id="PF04082">
    <property type="entry name" value="Fungal_trans"/>
    <property type="match status" value="1"/>
</dbReference>
<protein>
    <recommendedName>
        <fullName evidence="8">Zn(2)-C6 fungal-type domain-containing protein</fullName>
    </recommendedName>
</protein>
<evidence type="ECO:0000313" key="10">
    <source>
        <dbReference type="Proteomes" id="UP001610432"/>
    </source>
</evidence>
<dbReference type="Gene3D" id="4.10.240.10">
    <property type="entry name" value="Zn(2)-C6 fungal-type DNA-binding domain"/>
    <property type="match status" value="1"/>
</dbReference>
<feature type="compositionally biased region" description="Polar residues" evidence="7">
    <location>
        <begin position="79"/>
        <end position="88"/>
    </location>
</feature>
<keyword evidence="3" id="KW-0805">Transcription regulation</keyword>
<dbReference type="PROSITE" id="PS50048">
    <property type="entry name" value="ZN2_CY6_FUNGAL_2"/>
    <property type="match status" value="1"/>
</dbReference>
<dbReference type="InterPro" id="IPR050613">
    <property type="entry name" value="Sec_Metabolite_Reg"/>
</dbReference>
<dbReference type="SUPFAM" id="SSF57701">
    <property type="entry name" value="Zn2/Cys6 DNA-binding domain"/>
    <property type="match status" value="1"/>
</dbReference>
<dbReference type="InterPro" id="IPR001138">
    <property type="entry name" value="Zn2Cys6_DnaBD"/>
</dbReference>
<dbReference type="PANTHER" id="PTHR31001">
    <property type="entry name" value="UNCHARACTERIZED TRANSCRIPTIONAL REGULATORY PROTEIN"/>
    <property type="match status" value="1"/>
</dbReference>
<dbReference type="InterPro" id="IPR007219">
    <property type="entry name" value="XnlR_reg_dom"/>
</dbReference>
<sequence>MSSRRRNGQPASCEPCRKDKVRCDHERPVCGRCQQRDTASWCFYHPAPMTQKVESPAPRSKIQRKIHSGEEFSRKKVQRLSSPTPSSVEITIRSPEADQGLPSGYFGPTSFVSAFDENPVPTPSSSIDTSQLRGDEQLLSSSLLPSFWVPEITKLLSYMTEYSTIKQLVYEFYASSQAALIPSPFMLKSISEMRGIISDGETPRTLHKKTTQILENTAKRFQITTDTKGKDFHKLFTGERLRLEIIGTVYAVAARATFFGLAHDRFSLGSSGSTSAPRIKFARKMLAASDTALQVCRILTPVNDLLLWLLYENWQLSCTLLGDSSSTTWHRLGELSSYILELGLHRDCYKENEVPMFLREIRRRLFAGFYQLDKNFATFLGRPPRISWRYSDSKPPLDISDDILVAEEQEVERALGELDSEGWNVHRVFQRSSWYRLRYRIGRFREEILELSLRPLSPEVADQLRDISFRCTHAWTSMPAHLRYSPSRWDDSLSLAIRIMLLMSYLAYLYNIFLVQRLLAQHDPSAERALLDVSSKLLSAVLLLGRQHEPMIDIQRDFITTIVLYGFSSASVLIKALHTQVRTGQPTAYTGSRAELIRNLSVFISHIELMALPSTLNINHTLFKHASKMFTRILDEVLEYHPPAPTAAPGPSSAGANMEIGVSAGEEWNGSWAADGMEFLDTLDFGVVFDQWVF</sequence>
<evidence type="ECO:0000256" key="6">
    <source>
        <dbReference type="ARBA" id="ARBA00023242"/>
    </source>
</evidence>
<keyword evidence="5" id="KW-0804">Transcription</keyword>
<keyword evidence="4" id="KW-0238">DNA-binding</keyword>
<name>A0ABR4LXX1_9EURO</name>
<comment type="subcellular location">
    <subcellularLocation>
        <location evidence="1">Nucleus</location>
    </subcellularLocation>
</comment>
<evidence type="ECO:0000256" key="4">
    <source>
        <dbReference type="ARBA" id="ARBA00023125"/>
    </source>
</evidence>
<evidence type="ECO:0000313" key="9">
    <source>
        <dbReference type="EMBL" id="KAL2869364.1"/>
    </source>
</evidence>